<keyword evidence="1" id="KW-0732">Signal</keyword>
<accession>A0A6A6QK49</accession>
<name>A0A6A6QK49_9PEZI</name>
<evidence type="ECO:0000313" key="3">
    <source>
        <dbReference type="Proteomes" id="UP000799750"/>
    </source>
</evidence>
<evidence type="ECO:0000256" key="1">
    <source>
        <dbReference type="SAM" id="SignalP"/>
    </source>
</evidence>
<dbReference type="OrthoDB" id="3797734at2759"/>
<reference evidence="2" key="1">
    <citation type="journal article" date="2020" name="Stud. Mycol.">
        <title>101 Dothideomycetes genomes: a test case for predicting lifestyles and emergence of pathogens.</title>
        <authorList>
            <person name="Haridas S."/>
            <person name="Albert R."/>
            <person name="Binder M."/>
            <person name="Bloem J."/>
            <person name="Labutti K."/>
            <person name="Salamov A."/>
            <person name="Andreopoulos B."/>
            <person name="Baker S."/>
            <person name="Barry K."/>
            <person name="Bills G."/>
            <person name="Bluhm B."/>
            <person name="Cannon C."/>
            <person name="Castanera R."/>
            <person name="Culley D."/>
            <person name="Daum C."/>
            <person name="Ezra D."/>
            <person name="Gonzalez J."/>
            <person name="Henrissat B."/>
            <person name="Kuo A."/>
            <person name="Liang C."/>
            <person name="Lipzen A."/>
            <person name="Lutzoni F."/>
            <person name="Magnuson J."/>
            <person name="Mondo S."/>
            <person name="Nolan M."/>
            <person name="Ohm R."/>
            <person name="Pangilinan J."/>
            <person name="Park H.-J."/>
            <person name="Ramirez L."/>
            <person name="Alfaro M."/>
            <person name="Sun H."/>
            <person name="Tritt A."/>
            <person name="Yoshinaga Y."/>
            <person name="Zwiers L.-H."/>
            <person name="Turgeon B."/>
            <person name="Goodwin S."/>
            <person name="Spatafora J."/>
            <person name="Crous P."/>
            <person name="Grigoriev I."/>
        </authorList>
    </citation>
    <scope>NUCLEOTIDE SEQUENCE</scope>
    <source>
        <strain evidence="2">CBS 269.34</strain>
    </source>
</reference>
<keyword evidence="3" id="KW-1185">Reference proteome</keyword>
<evidence type="ECO:0000313" key="2">
    <source>
        <dbReference type="EMBL" id="KAF2492053.1"/>
    </source>
</evidence>
<sequence length="173" mass="18128">MHLQYRVSFFLLLLTTPLTLALPNFLDLFHLHPAPGPRAVSQLVPTACTDSRSANTEIGCPTTIGTVDPNATTETTTHTAHTQIEPSPGNGTIPALVTTDSRTANTQAVGPSTAPSTTVSTAGAHAPTMAGGWDAALGAVVMVGGAVWLTLRAHMRDECDWDHKNSNISFLAC</sequence>
<feature type="signal peptide" evidence="1">
    <location>
        <begin position="1"/>
        <end position="21"/>
    </location>
</feature>
<dbReference type="EMBL" id="MU004194">
    <property type="protein sequence ID" value="KAF2492053.1"/>
    <property type="molecule type" value="Genomic_DNA"/>
</dbReference>
<dbReference type="AlphaFoldDB" id="A0A6A6QK49"/>
<organism evidence="2 3">
    <name type="scientific">Lophium mytilinum</name>
    <dbReference type="NCBI Taxonomy" id="390894"/>
    <lineage>
        <taxon>Eukaryota</taxon>
        <taxon>Fungi</taxon>
        <taxon>Dikarya</taxon>
        <taxon>Ascomycota</taxon>
        <taxon>Pezizomycotina</taxon>
        <taxon>Dothideomycetes</taxon>
        <taxon>Pleosporomycetidae</taxon>
        <taxon>Mytilinidiales</taxon>
        <taxon>Mytilinidiaceae</taxon>
        <taxon>Lophium</taxon>
    </lineage>
</organism>
<feature type="chain" id="PRO_5025436466" evidence="1">
    <location>
        <begin position="22"/>
        <end position="173"/>
    </location>
</feature>
<proteinExistence type="predicted"/>
<dbReference type="Proteomes" id="UP000799750">
    <property type="component" value="Unassembled WGS sequence"/>
</dbReference>
<protein>
    <submittedName>
        <fullName evidence="2">Uncharacterized protein</fullName>
    </submittedName>
</protein>
<gene>
    <name evidence="2" type="ORF">BU16DRAFT_564521</name>
</gene>